<evidence type="ECO:0000256" key="4">
    <source>
        <dbReference type="ARBA" id="ARBA00023027"/>
    </source>
</evidence>
<dbReference type="GO" id="GO:0016655">
    <property type="term" value="F:oxidoreductase activity, acting on NAD(P)H, quinone or similar compound as acceptor"/>
    <property type="evidence" value="ECO:0007669"/>
    <property type="project" value="InterPro"/>
</dbReference>
<dbReference type="InterPro" id="IPR050104">
    <property type="entry name" value="FMN-dep_NADH:Q_OxRdtase_AzoR1"/>
</dbReference>
<comment type="catalytic activity">
    <reaction evidence="5">
        <text>N,N-dimethyl-1,4-phenylenediamine + anthranilate + 2 NAD(+) = 2-(4-dimethylaminophenyl)diazenylbenzoate + 2 NADH + 2 H(+)</text>
        <dbReference type="Rhea" id="RHEA:55872"/>
        <dbReference type="ChEBI" id="CHEBI:15378"/>
        <dbReference type="ChEBI" id="CHEBI:15783"/>
        <dbReference type="ChEBI" id="CHEBI:16567"/>
        <dbReference type="ChEBI" id="CHEBI:57540"/>
        <dbReference type="ChEBI" id="CHEBI:57945"/>
        <dbReference type="ChEBI" id="CHEBI:71579"/>
        <dbReference type="EC" id="1.7.1.17"/>
    </reaction>
    <physiologicalReaction direction="right-to-left" evidence="5">
        <dbReference type="Rhea" id="RHEA:55874"/>
    </physiologicalReaction>
</comment>
<dbReference type="Pfam" id="PF02525">
    <property type="entry name" value="Flavodoxin_2"/>
    <property type="match status" value="1"/>
</dbReference>
<dbReference type="GO" id="GO:0010181">
    <property type="term" value="F:FMN binding"/>
    <property type="evidence" value="ECO:0007669"/>
    <property type="project" value="UniProtKB-UniRule"/>
</dbReference>
<keyword evidence="2 6" id="KW-0288">FMN</keyword>
<evidence type="ECO:0000256" key="3">
    <source>
        <dbReference type="ARBA" id="ARBA00023002"/>
    </source>
</evidence>
<evidence type="ECO:0000259" key="7">
    <source>
        <dbReference type="Pfam" id="PF02525"/>
    </source>
</evidence>
<keyword evidence="1 6" id="KW-0285">Flavoprotein</keyword>
<dbReference type="EC" id="1.7.1.17" evidence="6"/>
<feature type="domain" description="Flavodoxin-like fold" evidence="7">
    <location>
        <begin position="1"/>
        <end position="200"/>
    </location>
</feature>
<comment type="caution">
    <text evidence="6">Lacks conserved residue(s) required for the propagation of feature annotation.</text>
</comment>
<dbReference type="NCBIfam" id="NF010075">
    <property type="entry name" value="PRK13556.1"/>
    <property type="match status" value="1"/>
</dbReference>
<protein>
    <recommendedName>
        <fullName evidence="6">FMN dependent NADH:quinone oxidoreductase</fullName>
        <ecNumber evidence="6">1.6.5.-</ecNumber>
    </recommendedName>
    <alternativeName>
        <fullName evidence="6">Azo-dye reductase</fullName>
    </alternativeName>
    <alternativeName>
        <fullName evidence="6">FMN-dependent NADH-azo compound oxidoreductase</fullName>
    </alternativeName>
    <alternativeName>
        <fullName evidence="6">FMN-dependent NADH-azoreductase</fullName>
        <ecNumber evidence="6">1.7.1.17</ecNumber>
    </alternativeName>
</protein>
<dbReference type="RefSeq" id="WP_142539221.1">
    <property type="nucleotide sequence ID" value="NZ_BMIE01000006.1"/>
</dbReference>
<dbReference type="SUPFAM" id="SSF52218">
    <property type="entry name" value="Flavoproteins"/>
    <property type="match status" value="1"/>
</dbReference>
<comment type="function">
    <text evidence="6">Also exhibits azoreductase activity. Catalyzes the reductive cleavage of the azo bond in aromatic azo compounds to the corresponding amines.</text>
</comment>
<dbReference type="EMBL" id="VDGH01000007">
    <property type="protein sequence ID" value="TQR12441.1"/>
    <property type="molecule type" value="Genomic_DNA"/>
</dbReference>
<dbReference type="HAMAP" id="MF_01216">
    <property type="entry name" value="Azoreductase_type1"/>
    <property type="match status" value="1"/>
</dbReference>
<dbReference type="PANTHER" id="PTHR43741">
    <property type="entry name" value="FMN-DEPENDENT NADH-AZOREDUCTASE 1"/>
    <property type="match status" value="1"/>
</dbReference>
<keyword evidence="3 6" id="KW-0560">Oxidoreductase</keyword>
<evidence type="ECO:0000256" key="1">
    <source>
        <dbReference type="ARBA" id="ARBA00022630"/>
    </source>
</evidence>
<dbReference type="InterPro" id="IPR003680">
    <property type="entry name" value="Flavodoxin_fold"/>
</dbReference>
<dbReference type="InterPro" id="IPR023048">
    <property type="entry name" value="NADH:quinone_OxRdtase_FMN_depd"/>
</dbReference>
<name>A0A544T4S3_9BACI</name>
<dbReference type="GO" id="GO:0016652">
    <property type="term" value="F:oxidoreductase activity, acting on NAD(P)H as acceptor"/>
    <property type="evidence" value="ECO:0007669"/>
    <property type="project" value="UniProtKB-UniRule"/>
</dbReference>
<comment type="cofactor">
    <cofactor evidence="6">
        <name>FMN</name>
        <dbReference type="ChEBI" id="CHEBI:58210"/>
    </cofactor>
    <text evidence="6">Binds 1 FMN per subunit.</text>
</comment>
<proteinExistence type="inferred from homology"/>
<keyword evidence="9" id="KW-1185">Reference proteome</keyword>
<comment type="caution">
    <text evidence="8">The sequence shown here is derived from an EMBL/GenBank/DDBJ whole genome shotgun (WGS) entry which is preliminary data.</text>
</comment>
<dbReference type="OrthoDB" id="9805013at2"/>
<dbReference type="InterPro" id="IPR029039">
    <property type="entry name" value="Flavoprotein-like_sf"/>
</dbReference>
<comment type="subunit">
    <text evidence="6">Homodimer.</text>
</comment>
<evidence type="ECO:0000256" key="2">
    <source>
        <dbReference type="ARBA" id="ARBA00022643"/>
    </source>
</evidence>
<dbReference type="Gene3D" id="3.40.50.360">
    <property type="match status" value="1"/>
</dbReference>
<evidence type="ECO:0000313" key="9">
    <source>
        <dbReference type="Proteomes" id="UP000317316"/>
    </source>
</evidence>
<accession>A0A544T4S3</accession>
<dbReference type="EC" id="1.6.5.-" evidence="6"/>
<dbReference type="Proteomes" id="UP000317316">
    <property type="component" value="Unassembled WGS sequence"/>
</dbReference>
<sequence>MNILVVKANNRPATEAISSKMYETFMETVKDSKDLNVTTFDVFAEDMPYFGQDLFNAFGKTQNGEELTDLEQRLLAAKQKAMDALSAADVVVFAFPLWNLTIPAKLQTFVDYTYQAGYAFKYSPEGQLISLMPEKKAILLSARGGIYSTPESAPMEMAATYMRNVFGGVFGMSVEEVIIEGHNAMPDKAEQIIAEGLERVTSVAKSLSSETVNA</sequence>
<comment type="catalytic activity">
    <reaction evidence="6">
        <text>2 a quinone + NADH + H(+) = 2 a 1,4-benzosemiquinone + NAD(+)</text>
        <dbReference type="Rhea" id="RHEA:65952"/>
        <dbReference type="ChEBI" id="CHEBI:15378"/>
        <dbReference type="ChEBI" id="CHEBI:57540"/>
        <dbReference type="ChEBI" id="CHEBI:57945"/>
        <dbReference type="ChEBI" id="CHEBI:132124"/>
        <dbReference type="ChEBI" id="CHEBI:134225"/>
    </reaction>
</comment>
<comment type="function">
    <text evidence="6">Quinone reductase that provides resistance to thiol-specific stress caused by electrophilic quinones.</text>
</comment>
<evidence type="ECO:0000256" key="5">
    <source>
        <dbReference type="ARBA" id="ARBA00048542"/>
    </source>
</evidence>
<dbReference type="AlphaFoldDB" id="A0A544T4S3"/>
<reference evidence="8 9" key="1">
    <citation type="submission" date="2019-05" db="EMBL/GenBank/DDBJ databases">
        <title>Psychrobacillus vulpis sp. nov., a new species isolated from feces of a red fox that inhabits in The Tablas de Daimiel Natural Park, Albacete, Spain.</title>
        <authorList>
            <person name="Rodriguez M."/>
            <person name="Reina J.C."/>
            <person name="Bejar V."/>
            <person name="Llamas I."/>
        </authorList>
    </citation>
    <scope>NUCLEOTIDE SEQUENCE [LARGE SCALE GENOMIC DNA]</scope>
    <source>
        <strain evidence="8 9">NEAU-3TGS17</strain>
    </source>
</reference>
<organism evidence="8 9">
    <name type="scientific">Psychrobacillus lasiicapitis</name>
    <dbReference type="NCBI Taxonomy" id="1636719"/>
    <lineage>
        <taxon>Bacteria</taxon>
        <taxon>Bacillati</taxon>
        <taxon>Bacillota</taxon>
        <taxon>Bacilli</taxon>
        <taxon>Bacillales</taxon>
        <taxon>Bacillaceae</taxon>
        <taxon>Psychrobacillus</taxon>
    </lineage>
</organism>
<evidence type="ECO:0000256" key="6">
    <source>
        <dbReference type="HAMAP-Rule" id="MF_01216"/>
    </source>
</evidence>
<dbReference type="PANTHER" id="PTHR43741:SF4">
    <property type="entry name" value="FMN-DEPENDENT NADH:QUINONE OXIDOREDUCTASE"/>
    <property type="match status" value="1"/>
</dbReference>
<comment type="similarity">
    <text evidence="6">Belongs to the azoreductase type 1 family.</text>
</comment>
<dbReference type="GO" id="GO:0009055">
    <property type="term" value="F:electron transfer activity"/>
    <property type="evidence" value="ECO:0007669"/>
    <property type="project" value="UniProtKB-UniRule"/>
</dbReference>
<gene>
    <name evidence="6" type="primary">azoR</name>
    <name evidence="8" type="ORF">FG382_12500</name>
</gene>
<keyword evidence="4 6" id="KW-0520">NAD</keyword>
<evidence type="ECO:0000313" key="8">
    <source>
        <dbReference type="EMBL" id="TQR12441.1"/>
    </source>
</evidence>